<proteinExistence type="inferred from homology"/>
<dbReference type="InterPro" id="IPR005025">
    <property type="entry name" value="FMN_Rdtase-like_dom"/>
</dbReference>
<dbReference type="InterPro" id="IPR051796">
    <property type="entry name" value="ISF_SsuE-like"/>
</dbReference>
<evidence type="ECO:0000256" key="4">
    <source>
        <dbReference type="ARBA" id="ARBA00022643"/>
    </source>
</evidence>
<evidence type="ECO:0000256" key="2">
    <source>
        <dbReference type="ARBA" id="ARBA00001966"/>
    </source>
</evidence>
<organism evidence="8 9">
    <name type="scientific">Candidatus Syntropharchaeum butanivorans</name>
    <dbReference type="NCBI Taxonomy" id="1839936"/>
    <lineage>
        <taxon>Archaea</taxon>
        <taxon>Methanobacteriati</taxon>
        <taxon>Methanobacteriota</taxon>
        <taxon>Stenosarchaea group</taxon>
        <taxon>Methanomicrobia</taxon>
        <taxon>Methanosarcinales</taxon>
        <taxon>ANME-2 cluster</taxon>
        <taxon>Candidatus Syntropharchaeum</taxon>
    </lineage>
</organism>
<comment type="caution">
    <text evidence="8">The sequence shown here is derived from an EMBL/GenBank/DDBJ whole genome shotgun (WGS) entry which is preliminary data.</text>
</comment>
<evidence type="ECO:0000256" key="5">
    <source>
        <dbReference type="ARBA" id="ARBA00038292"/>
    </source>
</evidence>
<sequence length="195" mass="21054">MSAYILGINGSPRKGNTYAMLKAVLSEASARGAVTELVNLGDYEIRYCMGHPKEVCEKGCPLDDGFGEIAGKLIDADCIIIGSSTFMGDVSGILKSFIDRTVHLRRIGFKLRDKVGAGLVVGAHTGGGQDLALRTIHTFFLKHNMLVVSEGEPSSQSGVIAVAREVGEVEKDDTVMKECRRLGERVIEVLRMLGR</sequence>
<dbReference type="EMBL" id="DRIE01000010">
    <property type="protein sequence ID" value="HEC56414.1"/>
    <property type="molecule type" value="Genomic_DNA"/>
</dbReference>
<dbReference type="Proteomes" id="UP000885936">
    <property type="component" value="Unassembled WGS sequence"/>
</dbReference>
<dbReference type="PANTHER" id="PTHR43278:SF1">
    <property type="entry name" value="IRON-SULFUR FLAVOPROTEIN MJ1083"/>
    <property type="match status" value="1"/>
</dbReference>
<evidence type="ECO:0000313" key="9">
    <source>
        <dbReference type="Proteomes" id="UP000185779"/>
    </source>
</evidence>
<evidence type="ECO:0000256" key="1">
    <source>
        <dbReference type="ARBA" id="ARBA00001917"/>
    </source>
</evidence>
<evidence type="ECO:0000313" key="8">
    <source>
        <dbReference type="EMBL" id="OFV66188.1"/>
    </source>
</evidence>
<keyword evidence="9" id="KW-1185">Reference proteome</keyword>
<evidence type="ECO:0000259" key="6">
    <source>
        <dbReference type="Pfam" id="PF03358"/>
    </source>
</evidence>
<dbReference type="PANTHER" id="PTHR43278">
    <property type="entry name" value="NAD(P)H-DEPENDENT FMN-CONTAINING OXIDOREDUCTASE YWQN-RELATED"/>
    <property type="match status" value="1"/>
</dbReference>
<reference evidence="8 9" key="1">
    <citation type="submission" date="2016-05" db="EMBL/GenBank/DDBJ databases">
        <title>Microbial consortia oxidize butane by reversing methanogenesis.</title>
        <authorList>
            <person name="Laso-Perez R."/>
            <person name="Richter M."/>
            <person name="Wegener G."/>
            <person name="Musat F."/>
        </authorList>
    </citation>
    <scope>NUCLEOTIDE SEQUENCE [LARGE SCALE GENOMIC DNA]</scope>
    <source>
        <strain evidence="8">BOX1</strain>
    </source>
</reference>
<keyword evidence="4" id="KW-0288">FMN</keyword>
<name>A0A1F2P4U1_9EURY</name>
<evidence type="ECO:0000313" key="7">
    <source>
        <dbReference type="EMBL" id="HEC56414.1"/>
    </source>
</evidence>
<reference evidence="7" key="2">
    <citation type="journal article" date="2020" name="mSystems">
        <title>Genome- and Community-Level Interaction Insights into Carbon Utilization and Element Cycling Functions of Hydrothermarchaeota in Hydrothermal Sediment.</title>
        <authorList>
            <person name="Zhou Z."/>
            <person name="Liu Y."/>
            <person name="Xu W."/>
            <person name="Pan J."/>
            <person name="Luo Z.H."/>
            <person name="Li M."/>
        </authorList>
    </citation>
    <scope>NUCLEOTIDE SEQUENCE [LARGE SCALE GENOMIC DNA]</scope>
    <source>
        <strain evidence="7">HyVt-386</strain>
    </source>
</reference>
<dbReference type="SUPFAM" id="SSF52218">
    <property type="entry name" value="Flavoproteins"/>
    <property type="match status" value="1"/>
</dbReference>
<comment type="cofactor">
    <cofactor evidence="1">
        <name>FMN</name>
        <dbReference type="ChEBI" id="CHEBI:58210"/>
    </cofactor>
</comment>
<keyword evidence="3" id="KW-0285">Flavoprotein</keyword>
<gene>
    <name evidence="7" type="ORF">ENI32_00780</name>
    <name evidence="8" type="ORF">SBU_000730</name>
</gene>
<comment type="cofactor">
    <cofactor evidence="2">
        <name>[4Fe-4S] cluster</name>
        <dbReference type="ChEBI" id="CHEBI:49883"/>
    </cofactor>
</comment>
<dbReference type="AlphaFoldDB" id="A0A1F2P4U1"/>
<dbReference type="EMBL" id="LYOR01000003">
    <property type="protein sequence ID" value="OFV66188.1"/>
    <property type="molecule type" value="Genomic_DNA"/>
</dbReference>
<dbReference type="InterPro" id="IPR029039">
    <property type="entry name" value="Flavoprotein-like_sf"/>
</dbReference>
<dbReference type="Proteomes" id="UP000185779">
    <property type="component" value="Unassembled WGS sequence"/>
</dbReference>
<dbReference type="Gene3D" id="3.40.50.360">
    <property type="match status" value="1"/>
</dbReference>
<evidence type="ECO:0000256" key="3">
    <source>
        <dbReference type="ARBA" id="ARBA00022630"/>
    </source>
</evidence>
<feature type="domain" description="NADPH-dependent FMN reductase-like" evidence="6">
    <location>
        <begin position="5"/>
        <end position="155"/>
    </location>
</feature>
<protein>
    <submittedName>
        <fullName evidence="7 8">Flavodoxin</fullName>
    </submittedName>
</protein>
<dbReference type="GO" id="GO:0016491">
    <property type="term" value="F:oxidoreductase activity"/>
    <property type="evidence" value="ECO:0007669"/>
    <property type="project" value="InterPro"/>
</dbReference>
<dbReference type="Pfam" id="PF03358">
    <property type="entry name" value="FMN_red"/>
    <property type="match status" value="1"/>
</dbReference>
<accession>A0A1F2P4U1</accession>
<dbReference type="STRING" id="1839936.SBU_000730"/>
<comment type="similarity">
    <text evidence="5">Belongs to the SsuE family. Isf subfamily.</text>
</comment>